<sequence>MRDSNSVEALSAREARLTAREQDADVSRCLMALLPPETKIQIISYIST</sequence>
<gene>
    <name evidence="1" type="ORF">CPUR_05634</name>
</gene>
<dbReference type="EMBL" id="CAGA01000034">
    <property type="protein sequence ID" value="CCE31779.1"/>
    <property type="molecule type" value="Genomic_DNA"/>
</dbReference>
<name>M1WGG4_CLAP2</name>
<reference evidence="1 2" key="1">
    <citation type="journal article" date="2013" name="PLoS Genet.">
        <title>Plant-symbiotic fungi as chemical engineers: Multi-genome analysis of the Clavicipitaceae reveals dynamics of alkaloid loci.</title>
        <authorList>
            <person name="Schardl C.L."/>
            <person name="Young C.A."/>
            <person name="Hesse U."/>
            <person name="Amyotte S.G."/>
            <person name="Andreeva K."/>
            <person name="Calie P.J."/>
            <person name="Fleetwood D.J."/>
            <person name="Haws D.C."/>
            <person name="Moore N."/>
            <person name="Oeser B."/>
            <person name="Panaccione D.G."/>
            <person name="Schweri K.K."/>
            <person name="Voisey C.R."/>
            <person name="Farman M.L."/>
            <person name="Jaromczyk J.W."/>
            <person name="Roe B.A."/>
            <person name="O'Sullivan D.M."/>
            <person name="Scott B."/>
            <person name="Tudzynski P."/>
            <person name="An Z."/>
            <person name="Arnaoudova E.G."/>
            <person name="Bullock C.T."/>
            <person name="Charlton N.D."/>
            <person name="Chen L."/>
            <person name="Cox M."/>
            <person name="Dinkins R.D."/>
            <person name="Florea S."/>
            <person name="Glenn A.E."/>
            <person name="Gordon A."/>
            <person name="Gueldener U."/>
            <person name="Harris D.R."/>
            <person name="Hollin W."/>
            <person name="Jaromczyk J."/>
            <person name="Johnson R.D."/>
            <person name="Khan A.K."/>
            <person name="Leistner E."/>
            <person name="Leuchtmann A."/>
            <person name="Li C."/>
            <person name="Liu J."/>
            <person name="Liu J."/>
            <person name="Liu M."/>
            <person name="Mace W."/>
            <person name="Machado C."/>
            <person name="Nagabhyru P."/>
            <person name="Pan J."/>
            <person name="Schmid J."/>
            <person name="Sugawara K."/>
            <person name="Steiner U."/>
            <person name="Takach J.E."/>
            <person name="Tanaka E."/>
            <person name="Webb J.S."/>
            <person name="Wilson E.V."/>
            <person name="Wiseman J.L."/>
            <person name="Yoshida R."/>
            <person name="Zeng Z."/>
        </authorList>
    </citation>
    <scope>NUCLEOTIDE SEQUENCE [LARGE SCALE GENOMIC DNA]</scope>
    <source>
        <strain evidence="1 2">20.1</strain>
    </source>
</reference>
<keyword evidence="2" id="KW-1185">Reference proteome</keyword>
<comment type="caution">
    <text evidence="1">The sequence shown here is derived from an EMBL/GenBank/DDBJ whole genome shotgun (WGS) entry which is preliminary data.</text>
</comment>
<dbReference type="Proteomes" id="UP000016801">
    <property type="component" value="Unassembled WGS sequence"/>
</dbReference>
<organism evidence="1 2">
    <name type="scientific">Claviceps purpurea (strain 20.1)</name>
    <name type="common">Ergot fungus</name>
    <name type="synonym">Sphacelia segetum</name>
    <dbReference type="NCBI Taxonomy" id="1111077"/>
    <lineage>
        <taxon>Eukaryota</taxon>
        <taxon>Fungi</taxon>
        <taxon>Dikarya</taxon>
        <taxon>Ascomycota</taxon>
        <taxon>Pezizomycotina</taxon>
        <taxon>Sordariomycetes</taxon>
        <taxon>Hypocreomycetidae</taxon>
        <taxon>Hypocreales</taxon>
        <taxon>Clavicipitaceae</taxon>
        <taxon>Claviceps</taxon>
    </lineage>
</organism>
<protein>
    <submittedName>
        <fullName evidence="1">Uncharacterized protein</fullName>
    </submittedName>
</protein>
<evidence type="ECO:0000313" key="1">
    <source>
        <dbReference type="EMBL" id="CCE31779.1"/>
    </source>
</evidence>
<dbReference type="AlphaFoldDB" id="M1WGG4"/>
<evidence type="ECO:0000313" key="2">
    <source>
        <dbReference type="Proteomes" id="UP000016801"/>
    </source>
</evidence>
<proteinExistence type="predicted"/>
<accession>M1WGG4</accession>
<dbReference type="HOGENOM" id="CLU_3159930_0_0_1"/>
<dbReference type="VEuPathDB" id="FungiDB:CPUR_05634"/>